<dbReference type="PANTHER" id="PTHR32089:SF112">
    <property type="entry name" value="LYSOZYME-LIKE PROTEIN-RELATED"/>
    <property type="match status" value="1"/>
</dbReference>
<feature type="domain" description="Methyl-accepting transducer" evidence="4">
    <location>
        <begin position="61"/>
        <end position="221"/>
    </location>
</feature>
<dbReference type="STRING" id="1134435.AC731_012225"/>
<keyword evidence="3" id="KW-0175">Coiled coil</keyword>
<dbReference type="EMBL" id="CP014646">
    <property type="protein sequence ID" value="AMO37641.1"/>
    <property type="molecule type" value="Genomic_DNA"/>
</dbReference>
<dbReference type="KEGG" id="thu:AC731_012225"/>
<proteinExistence type="predicted"/>
<dbReference type="Pfam" id="PF13682">
    <property type="entry name" value="CZB"/>
    <property type="match status" value="1"/>
</dbReference>
<evidence type="ECO:0000259" key="4">
    <source>
        <dbReference type="PROSITE" id="PS50111"/>
    </source>
</evidence>
<evidence type="ECO:0000256" key="1">
    <source>
        <dbReference type="ARBA" id="ARBA00023224"/>
    </source>
</evidence>
<sequence>MSWWNSKKETDALRRQLSDSERELAEARARVARLESELAHQQAECTEVRRRDSLHDALFGNLRTYAETMGSVQHSFAHLAEQLATQESAAADSTRAADESSKAIASVSGHLGTLATETGNTTSSVRQLTARAAQIDGIVQLIREIADQTNLLALNAAIEAARAGEQGRGFAVVADEVRKLAERTAGATNEISELVSAIQGETGQVEKVIGELSDKAASAASEGGAARGSMDALCGLARGMAGTMKQAALRSFAELAKLDHLVFKLDVYQALTGHSTTEAATLSTHTSCRLGRWYQNAGRQFAHLPAYRQLEAPHARVHQSGKAALERVVAGDFEAAVAAISDMESASIQVLENLQRIADTAGG</sequence>
<dbReference type="InterPro" id="IPR004089">
    <property type="entry name" value="MCPsignal_dom"/>
</dbReference>
<dbReference type="GO" id="GO:0016020">
    <property type="term" value="C:membrane"/>
    <property type="evidence" value="ECO:0007669"/>
    <property type="project" value="InterPro"/>
</dbReference>
<keyword evidence="6" id="KW-1185">Reference proteome</keyword>
<evidence type="ECO:0000256" key="3">
    <source>
        <dbReference type="SAM" id="Coils"/>
    </source>
</evidence>
<reference evidence="6" key="1">
    <citation type="submission" date="2016-03" db="EMBL/GenBank/DDBJ databases">
        <authorList>
            <person name="Ma C."/>
            <person name="Zhou S."/>
            <person name="Yang G."/>
        </authorList>
    </citation>
    <scope>NUCLEOTIDE SEQUENCE [LARGE SCALE GENOMIC DNA]</scope>
    <source>
        <strain evidence="6">SgZ-1</strain>
    </source>
</reference>
<keyword evidence="1 2" id="KW-0807">Transducer</keyword>
<evidence type="ECO:0000313" key="6">
    <source>
        <dbReference type="Proteomes" id="UP000036902"/>
    </source>
</evidence>
<gene>
    <name evidence="5" type="ORF">AC731_012225</name>
</gene>
<accession>A0A127K6V0</accession>
<feature type="coiled-coil region" evidence="3">
    <location>
        <begin position="10"/>
        <end position="51"/>
    </location>
</feature>
<dbReference type="AlphaFoldDB" id="A0A127K6V0"/>
<protein>
    <submittedName>
        <fullName evidence="5">Chemotaxis protein</fullName>
    </submittedName>
</protein>
<evidence type="ECO:0000313" key="5">
    <source>
        <dbReference type="EMBL" id="AMO37641.1"/>
    </source>
</evidence>
<dbReference type="Proteomes" id="UP000036902">
    <property type="component" value="Chromosome"/>
</dbReference>
<dbReference type="PANTHER" id="PTHR32089">
    <property type="entry name" value="METHYL-ACCEPTING CHEMOTAXIS PROTEIN MCPB"/>
    <property type="match status" value="1"/>
</dbReference>
<name>A0A127K6V0_9RHOO</name>
<dbReference type="InterPro" id="IPR025991">
    <property type="entry name" value="Chemoreceptor_zinc-bind_dom"/>
</dbReference>
<dbReference type="GO" id="GO:0007165">
    <property type="term" value="P:signal transduction"/>
    <property type="evidence" value="ECO:0007669"/>
    <property type="project" value="UniProtKB-KW"/>
</dbReference>
<organism evidence="5 6">
    <name type="scientific">Thauera humireducens</name>
    <dbReference type="NCBI Taxonomy" id="1134435"/>
    <lineage>
        <taxon>Bacteria</taxon>
        <taxon>Pseudomonadati</taxon>
        <taxon>Pseudomonadota</taxon>
        <taxon>Betaproteobacteria</taxon>
        <taxon>Rhodocyclales</taxon>
        <taxon>Zoogloeaceae</taxon>
        <taxon>Thauera</taxon>
    </lineage>
</organism>
<dbReference type="SMART" id="SM00283">
    <property type="entry name" value="MA"/>
    <property type="match status" value="1"/>
</dbReference>
<dbReference type="PROSITE" id="PS50111">
    <property type="entry name" value="CHEMOTAXIS_TRANSDUC_2"/>
    <property type="match status" value="1"/>
</dbReference>
<dbReference type="Gene3D" id="6.10.250.3200">
    <property type="match status" value="1"/>
</dbReference>
<evidence type="ECO:0000256" key="2">
    <source>
        <dbReference type="PROSITE-ProRule" id="PRU00284"/>
    </source>
</evidence>
<dbReference type="Gene3D" id="1.20.120.30">
    <property type="entry name" value="Aspartate receptor, ligand-binding domain"/>
    <property type="match status" value="1"/>
</dbReference>
<dbReference type="SUPFAM" id="SSF58104">
    <property type="entry name" value="Methyl-accepting chemotaxis protein (MCP) signaling domain"/>
    <property type="match status" value="1"/>
</dbReference>
<dbReference type="Pfam" id="PF00015">
    <property type="entry name" value="MCPsignal"/>
    <property type="match status" value="1"/>
</dbReference>